<accession>A0AAV2RSX4</accession>
<name>A0AAV2RSX4_MEGNR</name>
<keyword evidence="1" id="KW-0812">Transmembrane</keyword>
<evidence type="ECO:0000313" key="4">
    <source>
        <dbReference type="Proteomes" id="UP001497623"/>
    </source>
</evidence>
<reference evidence="3 4" key="1">
    <citation type="submission" date="2024-05" db="EMBL/GenBank/DDBJ databases">
        <authorList>
            <person name="Wallberg A."/>
        </authorList>
    </citation>
    <scope>NUCLEOTIDE SEQUENCE [LARGE SCALE GENOMIC DNA]</scope>
</reference>
<evidence type="ECO:0000256" key="2">
    <source>
        <dbReference type="SAM" id="SignalP"/>
    </source>
</evidence>
<organism evidence="3 4">
    <name type="scientific">Meganyctiphanes norvegica</name>
    <name type="common">Northern krill</name>
    <name type="synonym">Thysanopoda norvegica</name>
    <dbReference type="NCBI Taxonomy" id="48144"/>
    <lineage>
        <taxon>Eukaryota</taxon>
        <taxon>Metazoa</taxon>
        <taxon>Ecdysozoa</taxon>
        <taxon>Arthropoda</taxon>
        <taxon>Crustacea</taxon>
        <taxon>Multicrustacea</taxon>
        <taxon>Malacostraca</taxon>
        <taxon>Eumalacostraca</taxon>
        <taxon>Eucarida</taxon>
        <taxon>Euphausiacea</taxon>
        <taxon>Euphausiidae</taxon>
        <taxon>Meganyctiphanes</taxon>
    </lineage>
</organism>
<keyword evidence="4" id="KW-1185">Reference proteome</keyword>
<dbReference type="SUPFAM" id="SSF57302">
    <property type="entry name" value="Snake toxin-like"/>
    <property type="match status" value="1"/>
</dbReference>
<proteinExistence type="predicted"/>
<sequence>MKPLLLWIVVFLTFISIGLIEATQQKNGSTTANTRPSIIQGGRSLKCYIGMDTDSKVDEVQLYQACTTTTMTDGDGETRVLKSGHAFKVDKGCNTINPNSNPTITTCNCLTDLCNTAVTSAAFLLPLLVLLALTSIVL</sequence>
<evidence type="ECO:0008006" key="5">
    <source>
        <dbReference type="Google" id="ProtNLM"/>
    </source>
</evidence>
<protein>
    <recommendedName>
        <fullName evidence="5">Protein sleepless</fullName>
    </recommendedName>
</protein>
<dbReference type="Proteomes" id="UP001497623">
    <property type="component" value="Unassembled WGS sequence"/>
</dbReference>
<dbReference type="AlphaFoldDB" id="A0AAV2RSX4"/>
<dbReference type="EMBL" id="CAXKWB010029922">
    <property type="protein sequence ID" value="CAL4136734.1"/>
    <property type="molecule type" value="Genomic_DNA"/>
</dbReference>
<dbReference type="InterPro" id="IPR045860">
    <property type="entry name" value="Snake_toxin-like_sf"/>
</dbReference>
<keyword evidence="1" id="KW-1133">Transmembrane helix</keyword>
<keyword evidence="2" id="KW-0732">Signal</keyword>
<gene>
    <name evidence="3" type="ORF">MNOR_LOCUS27858</name>
</gene>
<feature type="signal peptide" evidence="2">
    <location>
        <begin position="1"/>
        <end position="22"/>
    </location>
</feature>
<feature type="transmembrane region" description="Helical" evidence="1">
    <location>
        <begin position="117"/>
        <end position="137"/>
    </location>
</feature>
<comment type="caution">
    <text evidence="3">The sequence shown here is derived from an EMBL/GenBank/DDBJ whole genome shotgun (WGS) entry which is preliminary data.</text>
</comment>
<feature type="chain" id="PRO_5043315375" description="Protein sleepless" evidence="2">
    <location>
        <begin position="23"/>
        <end position="138"/>
    </location>
</feature>
<evidence type="ECO:0000313" key="3">
    <source>
        <dbReference type="EMBL" id="CAL4136734.1"/>
    </source>
</evidence>
<evidence type="ECO:0000256" key="1">
    <source>
        <dbReference type="SAM" id="Phobius"/>
    </source>
</evidence>
<keyword evidence="1" id="KW-0472">Membrane</keyword>